<organism evidence="1 2">
    <name type="scientific">Leeuwenhoekiella marinoflava</name>
    <dbReference type="NCBI Taxonomy" id="988"/>
    <lineage>
        <taxon>Bacteria</taxon>
        <taxon>Pseudomonadati</taxon>
        <taxon>Bacteroidota</taxon>
        <taxon>Flavobacteriia</taxon>
        <taxon>Flavobacteriales</taxon>
        <taxon>Flavobacteriaceae</taxon>
        <taxon>Leeuwenhoekiella</taxon>
    </lineage>
</organism>
<accession>A0A4Q0P2T6</accession>
<evidence type="ECO:0000313" key="2">
    <source>
        <dbReference type="Proteomes" id="UP000290608"/>
    </source>
</evidence>
<protein>
    <submittedName>
        <fullName evidence="1">Uncharacterized protein</fullName>
    </submittedName>
</protein>
<evidence type="ECO:0000313" key="1">
    <source>
        <dbReference type="EMBL" id="RXG20873.1"/>
    </source>
</evidence>
<dbReference type="EMBL" id="QOVL01000035">
    <property type="protein sequence ID" value="RXG20873.1"/>
    <property type="molecule type" value="Genomic_DNA"/>
</dbReference>
<proteinExistence type="predicted"/>
<dbReference type="AlphaFoldDB" id="A0A4Q0P2T6"/>
<sequence>MLRDSVKTVLIRKRLKLILDQFKLTSVNYLGASFLPTKAGSRYSLETNFQFRGKPRGIKPFGGTNKNAT</sequence>
<gene>
    <name evidence="1" type="ORF">DSL99_4081</name>
</gene>
<comment type="caution">
    <text evidence="1">The sequence shown here is derived from an EMBL/GenBank/DDBJ whole genome shotgun (WGS) entry which is preliminary data.</text>
</comment>
<reference evidence="1 2" key="1">
    <citation type="submission" date="2018-07" db="EMBL/GenBank/DDBJ databases">
        <title>Leeuwenhoekiella genomics.</title>
        <authorList>
            <person name="Tahon G."/>
            <person name="Willems A."/>
        </authorList>
    </citation>
    <scope>NUCLEOTIDE SEQUENCE [LARGE SCALE GENOMIC DNA]</scope>
    <source>
        <strain evidence="1 2">LMG 1345</strain>
    </source>
</reference>
<dbReference type="Proteomes" id="UP000290608">
    <property type="component" value="Unassembled WGS sequence"/>
</dbReference>
<name>A0A4Q0P2T6_9FLAO</name>